<dbReference type="InterPro" id="IPR018490">
    <property type="entry name" value="cNMP-bd_dom_sf"/>
</dbReference>
<keyword evidence="2" id="KW-0813">Transport</keyword>
<dbReference type="SMART" id="SM00100">
    <property type="entry name" value="cNMP"/>
    <property type="match status" value="1"/>
</dbReference>
<dbReference type="GO" id="GO:0003254">
    <property type="term" value="P:regulation of membrane depolarization"/>
    <property type="evidence" value="ECO:0007669"/>
    <property type="project" value="TreeGrafter"/>
</dbReference>
<dbReference type="InterPro" id="IPR000595">
    <property type="entry name" value="cNMP-bd_dom"/>
</dbReference>
<evidence type="ECO:0000256" key="5">
    <source>
        <dbReference type="ARBA" id="ARBA00023065"/>
    </source>
</evidence>
<dbReference type="InterPro" id="IPR018488">
    <property type="entry name" value="cNMP-bd_CS"/>
</dbReference>
<dbReference type="Gene3D" id="2.60.120.10">
    <property type="entry name" value="Jelly Rolls"/>
    <property type="match status" value="1"/>
</dbReference>
<evidence type="ECO:0000256" key="4">
    <source>
        <dbReference type="ARBA" id="ARBA00022989"/>
    </source>
</evidence>
<evidence type="ECO:0000256" key="8">
    <source>
        <dbReference type="SAM" id="Phobius"/>
    </source>
</evidence>
<keyword evidence="4 8" id="KW-1133">Transmembrane helix</keyword>
<feature type="transmembrane region" description="Helical" evidence="8">
    <location>
        <begin position="313"/>
        <end position="340"/>
    </location>
</feature>
<organism evidence="10 11">
    <name type="scientific">Globisporangium ultimum (strain ATCC 200006 / CBS 805.95 / DAOM BR144)</name>
    <name type="common">Pythium ultimum</name>
    <dbReference type="NCBI Taxonomy" id="431595"/>
    <lineage>
        <taxon>Eukaryota</taxon>
        <taxon>Sar</taxon>
        <taxon>Stramenopiles</taxon>
        <taxon>Oomycota</taxon>
        <taxon>Peronosporomycetes</taxon>
        <taxon>Pythiales</taxon>
        <taxon>Pythiaceae</taxon>
        <taxon>Globisporangium</taxon>
    </lineage>
</organism>
<evidence type="ECO:0000259" key="9">
    <source>
        <dbReference type="PROSITE" id="PS50042"/>
    </source>
</evidence>
<dbReference type="GO" id="GO:0005249">
    <property type="term" value="F:voltage-gated potassium channel activity"/>
    <property type="evidence" value="ECO:0007669"/>
    <property type="project" value="TreeGrafter"/>
</dbReference>
<sequence>GIQAEKRASKIALENERAEQQQQPNTLFAALKIRQALRRPKSRRMTQEGEKIDEVKANLDRHMKVLSRYKIRRVDFIDSEEATMKNLGWFMVNPHSTLFKMWQLGTLLLIIYQSFLLPYGLAFGGNDSNTMDVFTSCIFAWDIVIQFNIPIAPANEGDEYITNRRQIARALFFDVIACLPFDRLVLLINNYDSSGAGNLNILGLLKALRVPRLLRLVRLLRVIKIFKLRPELRRWLQYSRHANLLRLVRLVLSFLAINHYVACIWYGAVASAETKAQDSSKDPLHQYFASYYTSILVVMGQNIAIYDDNEYVFCILVMVMGAVLMAVVFGNVAILIANYYESQSSHQKKMEWLFASMNRMKLPNDLQNRINDYYQAMWERHGTLDGAVTAFIPELSRNLAYEVELFLRMDMINRAPIFQNCSAKVVQELVMELELQVFMPGDYIVVRGEVGNDMYFVQNGVCEVTKDLVLQSGKSLSSIIPDADSYANEIVLKVLGQGDYFGEIALLMNCKRTANVRAQVFSELCTLTREVFESISLRYLEDRNIIEKFIMDKYDPGMLQAAMKQSQEGQQLQELLSTLKHHPRTRFLKCYERLMYDCIDSNTGSIEKHESVTTVMFVFRWSLAKALLELPTVYLSALHQSQSRWFTSQSGCLCGTCFLKLLGRAQVPTYEPNLRNKKWPMVSQPPKILTKKKSGSVLHYHDQLVGETLKGKARLKAYGSVASSSREWHLVALVADRLLMLRYLQIYETSPLFATLSYHHKSMKKAIVLTQARY</sequence>
<feature type="transmembrane region" description="Helical" evidence="8">
    <location>
        <begin position="101"/>
        <end position="121"/>
    </location>
</feature>
<feature type="transmembrane region" description="Helical" evidence="8">
    <location>
        <begin position="247"/>
        <end position="268"/>
    </location>
</feature>
<dbReference type="OMA" id="RINDYYQ"/>
<dbReference type="eggNOG" id="KOG0498">
    <property type="taxonomic scope" value="Eukaryota"/>
</dbReference>
<dbReference type="Gene3D" id="1.10.287.630">
    <property type="entry name" value="Helix hairpin bin"/>
    <property type="match status" value="1"/>
</dbReference>
<dbReference type="PROSITE" id="PS50042">
    <property type="entry name" value="CNMP_BINDING_3"/>
    <property type="match status" value="1"/>
</dbReference>
<protein>
    <recommendedName>
        <fullName evidence="9">Cyclic nucleotide-binding domain-containing protein</fullName>
    </recommendedName>
</protein>
<evidence type="ECO:0000256" key="6">
    <source>
        <dbReference type="ARBA" id="ARBA00023136"/>
    </source>
</evidence>
<keyword evidence="6 8" id="KW-0472">Membrane</keyword>
<evidence type="ECO:0000256" key="3">
    <source>
        <dbReference type="ARBA" id="ARBA00022692"/>
    </source>
</evidence>
<dbReference type="SUPFAM" id="SSF81324">
    <property type="entry name" value="Voltage-gated potassium channels"/>
    <property type="match status" value="1"/>
</dbReference>
<dbReference type="PROSITE" id="PS00888">
    <property type="entry name" value="CNMP_BINDING_1"/>
    <property type="match status" value="1"/>
</dbReference>
<dbReference type="Pfam" id="PF00520">
    <property type="entry name" value="Ion_trans"/>
    <property type="match status" value="1"/>
</dbReference>
<reference evidence="10" key="3">
    <citation type="submission" date="2015-02" db="UniProtKB">
        <authorList>
            <consortium name="EnsemblProtists"/>
        </authorList>
    </citation>
    <scope>IDENTIFICATION</scope>
    <source>
        <strain evidence="10">DAOM BR144</strain>
    </source>
</reference>
<evidence type="ECO:0000256" key="2">
    <source>
        <dbReference type="ARBA" id="ARBA00022448"/>
    </source>
</evidence>
<feature type="domain" description="Cyclic nucleotide-binding" evidence="9">
    <location>
        <begin position="417"/>
        <end position="535"/>
    </location>
</feature>
<dbReference type="Proteomes" id="UP000019132">
    <property type="component" value="Unassembled WGS sequence"/>
</dbReference>
<dbReference type="Gene3D" id="1.10.287.70">
    <property type="match status" value="1"/>
</dbReference>
<dbReference type="SUPFAM" id="SSF51206">
    <property type="entry name" value="cAMP-binding domain-like"/>
    <property type="match status" value="1"/>
</dbReference>
<name>K3X6M9_GLOUD</name>
<dbReference type="GO" id="GO:0035725">
    <property type="term" value="P:sodium ion transmembrane transport"/>
    <property type="evidence" value="ECO:0007669"/>
    <property type="project" value="TreeGrafter"/>
</dbReference>
<accession>K3X6M9</accession>
<keyword evidence="3 8" id="KW-0812">Transmembrane</keyword>
<evidence type="ECO:0000256" key="7">
    <source>
        <dbReference type="SAM" id="MobiDB-lite"/>
    </source>
</evidence>
<dbReference type="EMBL" id="GL376581">
    <property type="status" value="NOT_ANNOTATED_CDS"/>
    <property type="molecule type" value="Genomic_DNA"/>
</dbReference>
<comment type="subcellular location">
    <subcellularLocation>
        <location evidence="1">Membrane</location>
        <topology evidence="1">Multi-pass membrane protein</topology>
    </subcellularLocation>
</comment>
<evidence type="ECO:0000256" key="1">
    <source>
        <dbReference type="ARBA" id="ARBA00004141"/>
    </source>
</evidence>
<evidence type="ECO:0000313" key="11">
    <source>
        <dbReference type="Proteomes" id="UP000019132"/>
    </source>
</evidence>
<dbReference type="Pfam" id="PF00027">
    <property type="entry name" value="cNMP_binding"/>
    <property type="match status" value="1"/>
</dbReference>
<dbReference type="PANTHER" id="PTHR45689">
    <property type="entry name" value="I[[H]] CHANNEL, ISOFORM E"/>
    <property type="match status" value="1"/>
</dbReference>
<dbReference type="InterPro" id="IPR051413">
    <property type="entry name" value="K/Na_HCN_channel"/>
</dbReference>
<dbReference type="EnsemblProtists" id="PYU1_T012878">
    <property type="protein sequence ID" value="PYU1_T012878"/>
    <property type="gene ID" value="PYU1_G012851"/>
</dbReference>
<dbReference type="PANTHER" id="PTHR45689:SF5">
    <property type="entry name" value="I[[H]] CHANNEL, ISOFORM E"/>
    <property type="match status" value="1"/>
</dbReference>
<reference evidence="11" key="1">
    <citation type="journal article" date="2010" name="Genome Biol.">
        <title>Genome sequence of the necrotrophic plant pathogen Pythium ultimum reveals original pathogenicity mechanisms and effector repertoire.</title>
        <authorList>
            <person name="Levesque C.A."/>
            <person name="Brouwer H."/>
            <person name="Cano L."/>
            <person name="Hamilton J.P."/>
            <person name="Holt C."/>
            <person name="Huitema E."/>
            <person name="Raffaele S."/>
            <person name="Robideau G.P."/>
            <person name="Thines M."/>
            <person name="Win J."/>
            <person name="Zerillo M.M."/>
            <person name="Beakes G.W."/>
            <person name="Boore J.L."/>
            <person name="Busam D."/>
            <person name="Dumas B."/>
            <person name="Ferriera S."/>
            <person name="Fuerstenberg S.I."/>
            <person name="Gachon C.M."/>
            <person name="Gaulin E."/>
            <person name="Govers F."/>
            <person name="Grenville-Briggs L."/>
            <person name="Horner N."/>
            <person name="Hostetler J."/>
            <person name="Jiang R.H."/>
            <person name="Johnson J."/>
            <person name="Krajaejun T."/>
            <person name="Lin H."/>
            <person name="Meijer H.J."/>
            <person name="Moore B."/>
            <person name="Morris P."/>
            <person name="Phuntmart V."/>
            <person name="Puiu D."/>
            <person name="Shetty J."/>
            <person name="Stajich J.E."/>
            <person name="Tripathy S."/>
            <person name="Wawra S."/>
            <person name="van West P."/>
            <person name="Whitty B.R."/>
            <person name="Coutinho P.M."/>
            <person name="Henrissat B."/>
            <person name="Martin F."/>
            <person name="Thomas P.D."/>
            <person name="Tyler B.M."/>
            <person name="De Vries R.P."/>
            <person name="Kamoun S."/>
            <person name="Yandell M."/>
            <person name="Tisserat N."/>
            <person name="Buell C.R."/>
        </authorList>
    </citation>
    <scope>NUCLEOTIDE SEQUENCE</scope>
    <source>
        <strain evidence="11">DAOM:BR144</strain>
    </source>
</reference>
<dbReference type="InParanoid" id="K3X6M9"/>
<proteinExistence type="predicted"/>
<keyword evidence="5" id="KW-0406">Ion transport</keyword>
<dbReference type="GO" id="GO:0098855">
    <property type="term" value="C:HCN channel complex"/>
    <property type="evidence" value="ECO:0007669"/>
    <property type="project" value="TreeGrafter"/>
</dbReference>
<dbReference type="AlphaFoldDB" id="K3X6M9"/>
<dbReference type="PROSITE" id="PS00889">
    <property type="entry name" value="CNMP_BINDING_2"/>
    <property type="match status" value="1"/>
</dbReference>
<feature type="transmembrane region" description="Helical" evidence="8">
    <location>
        <begin position="288"/>
        <end position="306"/>
    </location>
</feature>
<dbReference type="HOGENOM" id="CLU_361562_0_0_1"/>
<reference evidence="11" key="2">
    <citation type="submission" date="2010-04" db="EMBL/GenBank/DDBJ databases">
        <authorList>
            <person name="Buell R."/>
            <person name="Hamilton J."/>
            <person name="Hostetler J."/>
        </authorList>
    </citation>
    <scope>NUCLEOTIDE SEQUENCE [LARGE SCALE GENOMIC DNA]</scope>
    <source>
        <strain evidence="11">DAOM:BR144</strain>
    </source>
</reference>
<dbReference type="CDD" id="cd00038">
    <property type="entry name" value="CAP_ED"/>
    <property type="match status" value="1"/>
</dbReference>
<feature type="region of interest" description="Disordered" evidence="7">
    <location>
        <begin position="1"/>
        <end position="23"/>
    </location>
</feature>
<dbReference type="InterPro" id="IPR005821">
    <property type="entry name" value="Ion_trans_dom"/>
</dbReference>
<evidence type="ECO:0000313" key="10">
    <source>
        <dbReference type="EnsemblProtists" id="PYU1_T012878"/>
    </source>
</evidence>
<dbReference type="InterPro" id="IPR014710">
    <property type="entry name" value="RmlC-like_jellyroll"/>
</dbReference>
<feature type="compositionally biased region" description="Basic and acidic residues" evidence="7">
    <location>
        <begin position="1"/>
        <end position="19"/>
    </location>
</feature>
<dbReference type="VEuPathDB" id="FungiDB:PYU1_G012851"/>
<keyword evidence="11" id="KW-1185">Reference proteome</keyword>